<evidence type="ECO:0000256" key="3">
    <source>
        <dbReference type="ARBA" id="ARBA00022490"/>
    </source>
</evidence>
<dbReference type="Pfam" id="PF00557">
    <property type="entry name" value="Peptidase_M24"/>
    <property type="match status" value="1"/>
</dbReference>
<feature type="binding site" evidence="9">
    <location>
        <position position="306"/>
    </location>
    <ligand>
        <name>a protein</name>
        <dbReference type="ChEBI" id="CHEBI:16541"/>
    </ligand>
    <ligandPart>
        <name>N-terminal L-methionine residue</name>
        <dbReference type="ChEBI" id="CHEBI:64731"/>
    </ligandPart>
</feature>
<protein>
    <recommendedName>
        <fullName evidence="11">Methionine aminopeptidase</fullName>
        <ecNumber evidence="11">3.4.11.18</ecNumber>
    </recommendedName>
</protein>
<evidence type="ECO:0000256" key="7">
    <source>
        <dbReference type="ARBA" id="ARBA00022801"/>
    </source>
</evidence>
<feature type="binding site" evidence="9">
    <location>
        <position position="332"/>
    </location>
    <ligand>
        <name>Zn(2+)</name>
        <dbReference type="ChEBI" id="CHEBI:29105"/>
        <label>4</label>
        <note>catalytic</note>
    </ligand>
</feature>
<dbReference type="Pfam" id="PF15801">
    <property type="entry name" value="zf-C6H2"/>
    <property type="match status" value="1"/>
</dbReference>
<evidence type="ECO:0000256" key="6">
    <source>
        <dbReference type="ARBA" id="ARBA00022771"/>
    </source>
</evidence>
<dbReference type="GO" id="GO:0016485">
    <property type="term" value="P:protein processing"/>
    <property type="evidence" value="ECO:0007669"/>
    <property type="project" value="EnsemblFungi"/>
</dbReference>
<dbReference type="AlphaFoldDB" id="G8BRL2"/>
<dbReference type="GO" id="GO:0008270">
    <property type="term" value="F:zinc ion binding"/>
    <property type="evidence" value="ECO:0007669"/>
    <property type="project" value="UniProtKB-KW"/>
</dbReference>
<dbReference type="InterPro" id="IPR001714">
    <property type="entry name" value="Pept_M24_MAP"/>
</dbReference>
<dbReference type="eggNOG" id="KOG2738">
    <property type="taxonomic scope" value="Eukaryota"/>
</dbReference>
<dbReference type="KEGG" id="tpf:TPHA_0C02350"/>
<dbReference type="InterPro" id="IPR031615">
    <property type="entry name" value="Zfn-C6H2"/>
</dbReference>
<keyword evidence="2 9" id="KW-0031">Aminopeptidase</keyword>
<dbReference type="RefSeq" id="XP_003684822.1">
    <property type="nucleotide sequence ID" value="XM_003684774.1"/>
</dbReference>
<dbReference type="PROSITE" id="PS00680">
    <property type="entry name" value="MAP_1"/>
    <property type="match status" value="1"/>
</dbReference>
<evidence type="ECO:0000313" key="14">
    <source>
        <dbReference type="Proteomes" id="UP000005666"/>
    </source>
</evidence>
<keyword evidence="6 10" id="KW-0863">Zinc-finger</keyword>
<accession>G8BRL2</accession>
<comment type="cofactor">
    <cofactor evidence="11">
        <name>Co(2+)</name>
        <dbReference type="ChEBI" id="CHEBI:48828"/>
    </cofactor>
    <cofactor evidence="11">
        <name>Zn(2+)</name>
        <dbReference type="ChEBI" id="CHEBI:29105"/>
    </cofactor>
    <cofactor evidence="11">
        <name>Mn(2+)</name>
        <dbReference type="ChEBI" id="CHEBI:29035"/>
    </cofactor>
    <cofactor evidence="11">
        <name>Fe(2+)</name>
        <dbReference type="ChEBI" id="CHEBI:29033"/>
    </cofactor>
    <text evidence="11">Binds 2 divalent metal cations per subunit. Has a high-affinity and a low affinity metal-binding site. The true nature of the physiological cofactor is under debate. The enzyme is active with cobalt, zinc, manganese or divalent iron ions.</text>
</comment>
<keyword evidence="7 9" id="KW-0378">Hydrolase</keyword>
<dbReference type="HAMAP" id="MF_01974">
    <property type="entry name" value="MetAP_1"/>
    <property type="match status" value="1"/>
</dbReference>
<dbReference type="OMA" id="FYGDHAY"/>
<comment type="similarity">
    <text evidence="9 10">Belongs to the peptidase M24A family. Methionine aminopeptidase type 1 subfamily.</text>
</comment>
<dbReference type="PANTHER" id="PTHR43330:SF7">
    <property type="entry name" value="METHIONINE AMINOPEPTIDASE 1"/>
    <property type="match status" value="1"/>
</dbReference>
<dbReference type="GO" id="GO:0003729">
    <property type="term" value="F:mRNA binding"/>
    <property type="evidence" value="ECO:0007669"/>
    <property type="project" value="EnsemblFungi"/>
</dbReference>
<sequence>MSAAAAAAAAVTTTEPVMKTYCSGLQCGKETQSELKCPICLKADIISVFCNETCYKNNYKAHKSLHFKENEDGTLNKDVSYDPYTKFKYTGDVRAQYPLTPKRIVPEHIKKPDWAANGLPIGEQKNDRLNKIPVYSKDQIKKIRKAAILGREILDIAGAAVKPGVTTDEIDEIVHNETIKRNAYPSPLNYYNFPKSVCTCVNEVICHGIPDRTVLKEGDIVNIDVSLYHNGFHADLNETYYVGEKISKEAINTVETSRECLKNAIKLCKPGVTFQELGDHIEKHATLNKCSVVRTYCGHGVGEYFHSLPNIPHYARNRTAGVMKPGMVFTIEPMINEGTWRDVTWPDDWTSATQDGKLSAQFEHMLLITENGVEILSARNKKSPGGPRERTK</sequence>
<dbReference type="HOGENOM" id="CLU_015857_2_1_1"/>
<keyword evidence="8" id="KW-0862">Zinc</keyword>
<comment type="subcellular location">
    <subcellularLocation>
        <location evidence="1 9">Cytoplasm</location>
    </subcellularLocation>
</comment>
<comment type="subunit">
    <text evidence="9">Associates with the 60S ribosomal subunit of the 80S translational complex.</text>
</comment>
<feature type="binding site" evidence="9">
    <location>
        <position position="235"/>
    </location>
    <ligand>
        <name>Zn(2+)</name>
        <dbReference type="ChEBI" id="CHEBI:29105"/>
        <label>4</label>
        <note>catalytic</note>
    </ligand>
</feature>
<keyword evidence="4 9" id="KW-0645">Protease</keyword>
<feature type="domain" description="C6H2-type" evidence="12">
    <location>
        <begin position="19"/>
        <end position="73"/>
    </location>
</feature>
<dbReference type="PROSITE" id="PS52013">
    <property type="entry name" value="ZF_C6H2"/>
    <property type="match status" value="1"/>
</dbReference>
<evidence type="ECO:0000259" key="12">
    <source>
        <dbReference type="PROSITE" id="PS52013"/>
    </source>
</evidence>
<reference evidence="13 14" key="1">
    <citation type="journal article" date="2011" name="Proc. Natl. Acad. Sci. U.S.A.">
        <title>Evolutionary erosion of yeast sex chromosomes by mating-type switching accidents.</title>
        <authorList>
            <person name="Gordon J.L."/>
            <person name="Armisen D."/>
            <person name="Proux-Wera E."/>
            <person name="Oheigeartaigh S.S."/>
            <person name="Byrne K.P."/>
            <person name="Wolfe K.H."/>
        </authorList>
    </citation>
    <scope>NUCLEOTIDE SEQUENCE [LARGE SCALE GENOMIC DNA]</scope>
    <source>
        <strain evidence="14">ATCC 24235 / CBS 4417 / NBRC 1672 / NRRL Y-8282 / UCD 70-5</strain>
    </source>
</reference>
<dbReference type="InterPro" id="IPR002467">
    <property type="entry name" value="Pept_M24A_MAP1"/>
</dbReference>
<dbReference type="GO" id="GO:0010629">
    <property type="term" value="P:negative regulation of gene expression"/>
    <property type="evidence" value="ECO:0007669"/>
    <property type="project" value="EnsemblFungi"/>
</dbReference>
<dbReference type="GO" id="GO:0070006">
    <property type="term" value="F:metalloaminopeptidase activity"/>
    <property type="evidence" value="ECO:0007669"/>
    <property type="project" value="UniProtKB-UniRule"/>
</dbReference>
<evidence type="ECO:0000256" key="4">
    <source>
        <dbReference type="ARBA" id="ARBA00022670"/>
    </source>
</evidence>
<evidence type="ECO:0000256" key="11">
    <source>
        <dbReference type="RuleBase" id="RU003653"/>
    </source>
</evidence>
<feature type="binding site" evidence="9">
    <location>
        <position position="299"/>
    </location>
    <ligand>
        <name>Zn(2+)</name>
        <dbReference type="ChEBI" id="CHEBI:29105"/>
        <label>4</label>
        <note>catalytic</note>
    </ligand>
</feature>
<dbReference type="GO" id="GO:0004239">
    <property type="term" value="F:initiator methionyl aminopeptidase activity"/>
    <property type="evidence" value="ECO:0007669"/>
    <property type="project" value="UniProtKB-UniRule"/>
</dbReference>
<feature type="binding site" evidence="9">
    <location>
        <position position="224"/>
    </location>
    <ligand>
        <name>Zn(2+)</name>
        <dbReference type="ChEBI" id="CHEBI:29105"/>
        <label>3</label>
    </ligand>
</feature>
<evidence type="ECO:0000256" key="1">
    <source>
        <dbReference type="ARBA" id="ARBA00004496"/>
    </source>
</evidence>
<dbReference type="EC" id="3.4.11.18" evidence="11"/>
<dbReference type="Proteomes" id="UP000005666">
    <property type="component" value="Chromosome 3"/>
</dbReference>
<gene>
    <name evidence="13" type="primary">TPHA0C02350</name>
    <name evidence="13" type="ordered locus">TPHA_0C02350</name>
</gene>
<dbReference type="Gene3D" id="3.90.230.10">
    <property type="entry name" value="Creatinase/methionine aminopeptidase superfamily"/>
    <property type="match status" value="1"/>
</dbReference>
<evidence type="ECO:0000256" key="8">
    <source>
        <dbReference type="ARBA" id="ARBA00022833"/>
    </source>
</evidence>
<evidence type="ECO:0000256" key="2">
    <source>
        <dbReference type="ARBA" id="ARBA00022438"/>
    </source>
</evidence>
<organism evidence="13 14">
    <name type="scientific">Tetrapisispora phaffii (strain ATCC 24235 / CBS 4417 / NBRC 1672 / NRRL Y-8282 / UCD 70-5)</name>
    <name type="common">Yeast</name>
    <name type="synonym">Fabospora phaffii</name>
    <dbReference type="NCBI Taxonomy" id="1071381"/>
    <lineage>
        <taxon>Eukaryota</taxon>
        <taxon>Fungi</taxon>
        <taxon>Dikarya</taxon>
        <taxon>Ascomycota</taxon>
        <taxon>Saccharomycotina</taxon>
        <taxon>Saccharomycetes</taxon>
        <taxon>Saccharomycetales</taxon>
        <taxon>Saccharomycetaceae</taxon>
        <taxon>Tetrapisispora</taxon>
    </lineage>
</organism>
<dbReference type="STRING" id="1071381.G8BRL2"/>
<keyword evidence="14" id="KW-1185">Reference proteome</keyword>
<dbReference type="MEROPS" id="M24.017"/>
<comment type="catalytic activity">
    <reaction evidence="9 11">
        <text>Release of N-terminal amino acids, preferentially methionine, from peptides and arylamides.</text>
        <dbReference type="EC" id="3.4.11.18"/>
    </reaction>
</comment>
<dbReference type="CDD" id="cd01086">
    <property type="entry name" value="MetAP1"/>
    <property type="match status" value="1"/>
</dbReference>
<proteinExistence type="inferred from homology"/>
<evidence type="ECO:0000256" key="10">
    <source>
        <dbReference type="PROSITE-ProRule" id="PRU01357"/>
    </source>
</evidence>
<dbReference type="GO" id="GO:0022626">
    <property type="term" value="C:cytosolic ribosome"/>
    <property type="evidence" value="ECO:0007669"/>
    <property type="project" value="EnsemblFungi"/>
</dbReference>
<dbReference type="NCBIfam" id="TIGR00500">
    <property type="entry name" value="met_pdase_I"/>
    <property type="match status" value="1"/>
</dbReference>
<keyword evidence="3 9" id="KW-0963">Cytoplasm</keyword>
<comment type="cofactor">
    <cofactor evidence="9">
        <name>Zn(2+)</name>
        <dbReference type="ChEBI" id="CHEBI:29105"/>
    </cofactor>
    <cofactor evidence="9">
        <name>Co(2+)</name>
        <dbReference type="ChEBI" id="CHEBI:48828"/>
    </cofactor>
    <cofactor evidence="9">
        <name>Mn(2+)</name>
        <dbReference type="ChEBI" id="CHEBI:29035"/>
    </cofactor>
    <cofactor evidence="9">
        <name>Fe(2+)</name>
        <dbReference type="ChEBI" id="CHEBI:29033"/>
    </cofactor>
    <text evidence="9">Binds 2 divalent metal cations per subunit. Has a high-affinity and a low affinity metal-binding site. The true nature of the physiological cofactor is under debate. The enzyme is active with zinc, cobalt, manganese or divalent iron ions. Has high activity with zinc; zinc cofactor is transferred into the active site region by the ZNG1 zinc chaperone.</text>
</comment>
<dbReference type="GeneID" id="11533667"/>
<feature type="binding site" evidence="9">
    <location>
        <position position="207"/>
    </location>
    <ligand>
        <name>a protein</name>
        <dbReference type="ChEBI" id="CHEBI:16541"/>
    </ligand>
    <ligandPart>
        <name>N-terminal L-methionine residue</name>
        <dbReference type="ChEBI" id="CHEBI:64731"/>
    </ligandPart>
</feature>
<evidence type="ECO:0000256" key="5">
    <source>
        <dbReference type="ARBA" id="ARBA00022723"/>
    </source>
</evidence>
<dbReference type="InterPro" id="IPR036005">
    <property type="entry name" value="Creatinase/aminopeptidase-like"/>
</dbReference>
<evidence type="ECO:0000256" key="9">
    <source>
        <dbReference type="HAMAP-Rule" id="MF_03174"/>
    </source>
</evidence>
<dbReference type="EMBL" id="HE612858">
    <property type="protein sequence ID" value="CCE62388.1"/>
    <property type="molecule type" value="Genomic_DNA"/>
</dbReference>
<dbReference type="SUPFAM" id="SSF55920">
    <property type="entry name" value="Creatinase/aminopeptidase"/>
    <property type="match status" value="1"/>
</dbReference>
<dbReference type="PANTHER" id="PTHR43330">
    <property type="entry name" value="METHIONINE AMINOPEPTIDASE"/>
    <property type="match status" value="1"/>
</dbReference>
<keyword evidence="5 9" id="KW-0479">Metal-binding</keyword>
<comment type="function">
    <text evidence="9 11">Cotranslationally removes the N-terminal methionine from nascent proteins. The N-terminal methionine is often cleaved when the second residue in the primary sequence is small and uncharged (Met-Ala-, Cys, Gly, Pro, Ser, Thr, or Val).</text>
</comment>
<name>G8BRL2_TETPH</name>
<dbReference type="FunFam" id="3.90.230.10:FF:000010">
    <property type="entry name" value="Methionine aminopeptidase"/>
    <property type="match status" value="1"/>
</dbReference>
<evidence type="ECO:0000313" key="13">
    <source>
        <dbReference type="EMBL" id="CCE62388.1"/>
    </source>
</evidence>
<feature type="binding site" evidence="9">
    <location>
        <position position="363"/>
    </location>
    <ligand>
        <name>Zn(2+)</name>
        <dbReference type="ChEBI" id="CHEBI:29105"/>
        <label>4</label>
        <note>catalytic</note>
    </ligand>
</feature>
<dbReference type="InterPro" id="IPR000994">
    <property type="entry name" value="Pept_M24"/>
</dbReference>
<dbReference type="OrthoDB" id="3209743at2759"/>
<feature type="binding site" evidence="9">
    <location>
        <position position="235"/>
    </location>
    <ligand>
        <name>Zn(2+)</name>
        <dbReference type="ChEBI" id="CHEBI:29105"/>
        <label>3</label>
    </ligand>
</feature>
<feature type="binding site" evidence="9">
    <location>
        <position position="363"/>
    </location>
    <ligand>
        <name>Zn(2+)</name>
        <dbReference type="ChEBI" id="CHEBI:29105"/>
        <label>3</label>
    </ligand>
</feature>
<dbReference type="PRINTS" id="PR00599">
    <property type="entry name" value="MAPEPTIDASE"/>
</dbReference>